<gene>
    <name evidence="3" type="ORF">PECUL_23A055564</name>
</gene>
<dbReference type="PANTHER" id="PTHR21301:SF10">
    <property type="entry name" value="REVERSE TRANSCRIPTASE DOMAIN-CONTAINING PROTEIN"/>
    <property type="match status" value="1"/>
</dbReference>
<dbReference type="SUPFAM" id="SSF56672">
    <property type="entry name" value="DNA/RNA polymerases"/>
    <property type="match status" value="1"/>
</dbReference>
<evidence type="ECO:0000313" key="4">
    <source>
        <dbReference type="Proteomes" id="UP001295444"/>
    </source>
</evidence>
<feature type="coiled-coil region" evidence="1">
    <location>
        <begin position="425"/>
        <end position="459"/>
    </location>
</feature>
<evidence type="ECO:0000313" key="3">
    <source>
        <dbReference type="EMBL" id="CAH2252164.1"/>
    </source>
</evidence>
<organism evidence="3 4">
    <name type="scientific">Pelobates cultripes</name>
    <name type="common">Western spadefoot toad</name>
    <dbReference type="NCBI Taxonomy" id="61616"/>
    <lineage>
        <taxon>Eukaryota</taxon>
        <taxon>Metazoa</taxon>
        <taxon>Chordata</taxon>
        <taxon>Craniata</taxon>
        <taxon>Vertebrata</taxon>
        <taxon>Euteleostomi</taxon>
        <taxon>Amphibia</taxon>
        <taxon>Batrachia</taxon>
        <taxon>Anura</taxon>
        <taxon>Pelobatoidea</taxon>
        <taxon>Pelobatidae</taxon>
        <taxon>Pelobates</taxon>
    </lineage>
</organism>
<feature type="domain" description="Reverse transcriptase" evidence="2">
    <location>
        <begin position="647"/>
        <end position="904"/>
    </location>
</feature>
<dbReference type="PROSITE" id="PS50878">
    <property type="entry name" value="RT_POL"/>
    <property type="match status" value="1"/>
</dbReference>
<dbReference type="PANTHER" id="PTHR21301">
    <property type="entry name" value="REVERSE TRANSCRIPTASE"/>
    <property type="match status" value="1"/>
</dbReference>
<dbReference type="EMBL" id="OW240913">
    <property type="protein sequence ID" value="CAH2252164.1"/>
    <property type="molecule type" value="Genomic_DNA"/>
</dbReference>
<dbReference type="InterPro" id="IPR043502">
    <property type="entry name" value="DNA/RNA_pol_sf"/>
</dbReference>
<evidence type="ECO:0000259" key="2">
    <source>
        <dbReference type="PROSITE" id="PS50878"/>
    </source>
</evidence>
<keyword evidence="4" id="KW-1185">Reference proteome</keyword>
<dbReference type="Proteomes" id="UP001295444">
    <property type="component" value="Chromosome 02"/>
</dbReference>
<sequence length="1052" mass="122622">MAKQLEHDLHYFYKKQQRDLFKKKNNKLIRLQQDYHKHLAEKEKWQEKSGIVNISDYKLSDPETSVLSKGLSFCPSTKLDDIGLYSDVEEFFRRMRLKEYFHDKESTETTMDYNNRKKNTNFSPAPGRNAKLDSYIESFRLRTVSLTTKQNQKKMFHNLSVEEQMAINDLKNNHAITIKPADKGGAVVIMNTQDYIKEGDRQLSDDKYYRKLNEDPTKEYTSQLRELIKSFPENLHLELQSLIPTSPCMGTFYMLPKIHKAGNPGRPIITGMGTLTEQISGLVENTLKPLVTNTNSFIKDTTDFLNKLSQITNLPANTILVTMDVESLYSNIPHTDGINACFHFLSHLIPKGLKIKNPLANTQKTQYAENLCKRTSEKLRNHLIHQLYNKKYSIQHKKQYLLQNLREENTYIAKQLEHDLHYFYKKQQRDLFKKKNNKLIRLQQDYHKHLAKKEKWQEKSGIVNISDYKLSDPETSVLSKGLSFCPSTKLDDIGLYSDVEEFFRRMRLKEYFHDKESTETTMDYNNRKKNTNFSPAPGRNAKLDSYIESFRLRTVSLTTKQNQKKMFHNLSVQEQMAINDLKNNHAITIKPADKGGAVVIMNTQDYIKEGDRQLSDDKYYRKLNEDPTKEYTSQLRELIKSFPENLHLEMQSLIPTSPCMGTFYMLPKIHKAGNPGRPIITGMGTLTEQISGLVENTLKPLVTNTNSFIKDTTDFLNKLSQITNLPANTILVTMDVESLYSNIPHTDGINACFHFLSHVNNQKYSPRIITELALFILTHNYFSFNNEVYLQTMGTAMGTKMAPQYANLFMADLEQRFLENQHTKPYKYYRYIDDIFIIWTESKEKLIQFHDSFNTFHPSIKLKMEYSTRSVNFLDTTVTCDNGTIHTSVYRKPTDRCSYLHSSSFHPSHTKQGIIYSQATRYHRICSDPNDRNSHLNVLSQSMRQKGYKPKTITKQINSAVKTPRTRLLQYREKKICTRVPLVVTYNPALEEIRKIIKDLQPILTEDETLKNIFPETPILAFRQPPNLQQKLINRRLPTDAHMHRQHSHTQQ</sequence>
<protein>
    <recommendedName>
        <fullName evidence="2">Reverse transcriptase domain-containing protein</fullName>
    </recommendedName>
</protein>
<dbReference type="CDD" id="cd00304">
    <property type="entry name" value="RT_like"/>
    <property type="match status" value="1"/>
</dbReference>
<keyword evidence="1" id="KW-0175">Coiled coil</keyword>
<name>A0AAD1RFC9_PELCU</name>
<evidence type="ECO:0000256" key="1">
    <source>
        <dbReference type="SAM" id="Coils"/>
    </source>
</evidence>
<dbReference type="InterPro" id="IPR000477">
    <property type="entry name" value="RT_dom"/>
</dbReference>
<reference evidence="3" key="1">
    <citation type="submission" date="2022-03" db="EMBL/GenBank/DDBJ databases">
        <authorList>
            <person name="Alioto T."/>
            <person name="Alioto T."/>
            <person name="Gomez Garrido J."/>
        </authorList>
    </citation>
    <scope>NUCLEOTIDE SEQUENCE</scope>
</reference>
<dbReference type="AlphaFoldDB" id="A0AAD1RFC9"/>
<dbReference type="Pfam" id="PF26215">
    <property type="entry name" value="HTH_animal"/>
    <property type="match status" value="1"/>
</dbReference>
<feature type="coiled-coil region" evidence="1">
    <location>
        <begin position="14"/>
        <end position="48"/>
    </location>
</feature>
<dbReference type="InterPro" id="IPR058912">
    <property type="entry name" value="HTH_animal"/>
</dbReference>
<proteinExistence type="predicted"/>
<accession>A0AAD1RFC9</accession>
<dbReference type="Pfam" id="PF00078">
    <property type="entry name" value="RVT_1"/>
    <property type="match status" value="1"/>
</dbReference>